<reference evidence="1 2" key="1">
    <citation type="journal article" date="2015" name="Fungal Genet. Biol.">
        <title>Evolution of novel wood decay mechanisms in Agaricales revealed by the genome sequences of Fistulina hepatica and Cylindrobasidium torrendii.</title>
        <authorList>
            <person name="Floudas D."/>
            <person name="Held B.W."/>
            <person name="Riley R."/>
            <person name="Nagy L.G."/>
            <person name="Koehler G."/>
            <person name="Ransdell A.S."/>
            <person name="Younus H."/>
            <person name="Chow J."/>
            <person name="Chiniquy J."/>
            <person name="Lipzen A."/>
            <person name="Tritt A."/>
            <person name="Sun H."/>
            <person name="Haridas S."/>
            <person name="LaButti K."/>
            <person name="Ohm R.A."/>
            <person name="Kues U."/>
            <person name="Blanchette R.A."/>
            <person name="Grigoriev I.V."/>
            <person name="Minto R.E."/>
            <person name="Hibbett D.S."/>
        </authorList>
    </citation>
    <scope>NUCLEOTIDE SEQUENCE [LARGE SCALE GENOMIC DNA]</scope>
    <source>
        <strain evidence="1 2">ATCC 64428</strain>
    </source>
</reference>
<dbReference type="Proteomes" id="UP000054144">
    <property type="component" value="Unassembled WGS sequence"/>
</dbReference>
<evidence type="ECO:0000313" key="2">
    <source>
        <dbReference type="Proteomes" id="UP000054144"/>
    </source>
</evidence>
<proteinExistence type="predicted"/>
<organism evidence="1 2">
    <name type="scientific">Fistulina hepatica ATCC 64428</name>
    <dbReference type="NCBI Taxonomy" id="1128425"/>
    <lineage>
        <taxon>Eukaryota</taxon>
        <taxon>Fungi</taxon>
        <taxon>Dikarya</taxon>
        <taxon>Basidiomycota</taxon>
        <taxon>Agaricomycotina</taxon>
        <taxon>Agaricomycetes</taxon>
        <taxon>Agaricomycetidae</taxon>
        <taxon>Agaricales</taxon>
        <taxon>Fistulinaceae</taxon>
        <taxon>Fistulina</taxon>
    </lineage>
</organism>
<accession>A0A0D7AFB3</accession>
<name>A0A0D7AFB3_9AGAR</name>
<keyword evidence="2" id="KW-1185">Reference proteome</keyword>
<dbReference type="EMBL" id="KN881694">
    <property type="protein sequence ID" value="KIY50082.1"/>
    <property type="molecule type" value="Genomic_DNA"/>
</dbReference>
<gene>
    <name evidence="1" type="ORF">FISHEDRAFT_57796</name>
</gene>
<evidence type="ECO:0000313" key="1">
    <source>
        <dbReference type="EMBL" id="KIY50082.1"/>
    </source>
</evidence>
<protein>
    <submittedName>
        <fullName evidence="1">Uncharacterized protein</fullName>
    </submittedName>
</protein>
<dbReference type="AlphaFoldDB" id="A0A0D7AFB3"/>
<dbReference type="OrthoDB" id="2205812at2759"/>
<sequence length="221" mass="25471">MVLIPTGTPQFWKEFIDTRKLGPQHEVVPENIEILPDGTTMRTLGGRIRNNAKCEEPWAPILEHIDQSFDQWQRTNPTINGKKLIAQWNTGGRTEFLAMVQGMPDGVEHRLEKRVQAFIWEMENKPQVGMKTLQMPKEQGGIGLIDIKARNEAQNLMWTKSYLKFSEDRPTWTYLADELILQATTSAAQVEDDTKINYFLQTWAVNTDRNSKLPEDLTQML</sequence>